<feature type="region of interest" description="Disordered" evidence="1">
    <location>
        <begin position="154"/>
        <end position="181"/>
    </location>
</feature>
<sequence length="181" mass="19955">MNITDNILPVLRVAQAAAAGNPVPGLDDVVALAEMVSTMKGNEADLPDLIKRLTETDTVGCSDNLKQRLDKLKENLKAVTPRFISLGKTSKSKQYGMELQDIKAAIASHIQDFTFHNNISIKIIVDQISTSQENPRPTKKQKLNNKMAGLDQVDTSLQRMEPQDKWARSHSVDNHGARKPG</sequence>
<comment type="caution">
    <text evidence="2">The sequence shown here is derived from an EMBL/GenBank/DDBJ whole genome shotgun (WGS) entry which is preliminary data.</text>
</comment>
<dbReference type="EMBL" id="JARIHO010000096">
    <property type="protein sequence ID" value="KAJ7305490.1"/>
    <property type="molecule type" value="Genomic_DNA"/>
</dbReference>
<accession>A0AAD7E9T5</accession>
<organism evidence="2 3">
    <name type="scientific">Mycena albidolilacea</name>
    <dbReference type="NCBI Taxonomy" id="1033008"/>
    <lineage>
        <taxon>Eukaryota</taxon>
        <taxon>Fungi</taxon>
        <taxon>Dikarya</taxon>
        <taxon>Basidiomycota</taxon>
        <taxon>Agaricomycotina</taxon>
        <taxon>Agaricomycetes</taxon>
        <taxon>Agaricomycetidae</taxon>
        <taxon>Agaricales</taxon>
        <taxon>Marasmiineae</taxon>
        <taxon>Mycenaceae</taxon>
        <taxon>Mycena</taxon>
    </lineage>
</organism>
<feature type="compositionally biased region" description="Basic and acidic residues" evidence="1">
    <location>
        <begin position="161"/>
        <end position="181"/>
    </location>
</feature>
<dbReference type="Proteomes" id="UP001218218">
    <property type="component" value="Unassembled WGS sequence"/>
</dbReference>
<dbReference type="AlphaFoldDB" id="A0AAD7E9T5"/>
<proteinExistence type="predicted"/>
<evidence type="ECO:0000313" key="3">
    <source>
        <dbReference type="Proteomes" id="UP001218218"/>
    </source>
</evidence>
<evidence type="ECO:0000256" key="1">
    <source>
        <dbReference type="SAM" id="MobiDB-lite"/>
    </source>
</evidence>
<name>A0AAD7E9T5_9AGAR</name>
<keyword evidence="3" id="KW-1185">Reference proteome</keyword>
<evidence type="ECO:0000313" key="2">
    <source>
        <dbReference type="EMBL" id="KAJ7305490.1"/>
    </source>
</evidence>
<reference evidence="2" key="1">
    <citation type="submission" date="2023-03" db="EMBL/GenBank/DDBJ databases">
        <title>Massive genome expansion in bonnet fungi (Mycena s.s.) driven by repeated elements and novel gene families across ecological guilds.</title>
        <authorList>
            <consortium name="Lawrence Berkeley National Laboratory"/>
            <person name="Harder C.B."/>
            <person name="Miyauchi S."/>
            <person name="Viragh M."/>
            <person name="Kuo A."/>
            <person name="Thoen E."/>
            <person name="Andreopoulos B."/>
            <person name="Lu D."/>
            <person name="Skrede I."/>
            <person name="Drula E."/>
            <person name="Henrissat B."/>
            <person name="Morin E."/>
            <person name="Kohler A."/>
            <person name="Barry K."/>
            <person name="LaButti K."/>
            <person name="Morin E."/>
            <person name="Salamov A."/>
            <person name="Lipzen A."/>
            <person name="Mereny Z."/>
            <person name="Hegedus B."/>
            <person name="Baldrian P."/>
            <person name="Stursova M."/>
            <person name="Weitz H."/>
            <person name="Taylor A."/>
            <person name="Grigoriev I.V."/>
            <person name="Nagy L.G."/>
            <person name="Martin F."/>
            <person name="Kauserud H."/>
        </authorList>
    </citation>
    <scope>NUCLEOTIDE SEQUENCE</scope>
    <source>
        <strain evidence="2">CBHHK002</strain>
    </source>
</reference>
<gene>
    <name evidence="2" type="ORF">DFH08DRAFT_944979</name>
</gene>
<protein>
    <submittedName>
        <fullName evidence="2">Uncharacterized protein</fullName>
    </submittedName>
</protein>